<dbReference type="AlphaFoldDB" id="A0A4V5NNE4"/>
<dbReference type="RefSeq" id="WP_136782100.1">
    <property type="nucleotide sequence ID" value="NZ_SWCO01000005.1"/>
</dbReference>
<gene>
    <name evidence="2" type="ORF">E5672_10220</name>
</gene>
<evidence type="ECO:0008006" key="4">
    <source>
        <dbReference type="Google" id="ProtNLM"/>
    </source>
</evidence>
<feature type="chain" id="PRO_5020755980" description="Catalase" evidence="1">
    <location>
        <begin position="40"/>
        <end position="347"/>
    </location>
</feature>
<comment type="caution">
    <text evidence="2">The sequence shown here is derived from an EMBL/GenBank/DDBJ whole genome shotgun (WGS) entry which is preliminary data.</text>
</comment>
<evidence type="ECO:0000256" key="1">
    <source>
        <dbReference type="SAM" id="SignalP"/>
    </source>
</evidence>
<feature type="signal peptide" evidence="1">
    <location>
        <begin position="1"/>
        <end position="39"/>
    </location>
</feature>
<sequence length="347" mass="38841">MSMRLFQTTQCQQRPFTHKNTFMLCRFFALSLLSCNALAYAETTENKSPLTKPLTSFKEVKKRVFSDPYPALPQYKVSRKYFDVDGKNLLLSHAKRTLSSNANFIELGTKHKLLQANGICFAGTWKMNNSSPYSGLFQARTNVPIIVRASVSLSGTKQRDKRAFGMAIKLFPNDQSTVTENIFLMHSLGGTKTQHVANLPLTNEPALGELPPFSQLLTAYRLESDLEEADKGVSGEKANARFRPVSHLAEVVLPNNDKAKSVTQGPYWLKASLKPDTPLVNKDDFRDELALQHYPNKTLSWVLSAANFRDVGIDKAQWQEIGEITLTESVVSLTCDTSLHFNHPAIK</sequence>
<protein>
    <recommendedName>
        <fullName evidence="4">Catalase</fullName>
    </recommendedName>
</protein>
<organism evidence="2 3">
    <name type="scientific">Alteromonas portus</name>
    <dbReference type="NCBI Taxonomy" id="2565549"/>
    <lineage>
        <taxon>Bacteria</taxon>
        <taxon>Pseudomonadati</taxon>
        <taxon>Pseudomonadota</taxon>
        <taxon>Gammaproteobacteria</taxon>
        <taxon>Alteromonadales</taxon>
        <taxon>Alteromonadaceae</taxon>
        <taxon>Alteromonas/Salinimonas group</taxon>
        <taxon>Alteromonas</taxon>
    </lineage>
</organism>
<reference evidence="2 3" key="1">
    <citation type="submission" date="2019-04" db="EMBL/GenBank/DDBJ databases">
        <title>Alteromonas portus sp. nov., an alginate lyase-excreting marine bacterium.</title>
        <authorList>
            <person name="Huang H."/>
            <person name="Mo K."/>
            <person name="Bao S."/>
        </authorList>
    </citation>
    <scope>NUCLEOTIDE SEQUENCE [LARGE SCALE GENOMIC DNA]</scope>
    <source>
        <strain evidence="2 3">HB161718</strain>
    </source>
</reference>
<proteinExistence type="predicted"/>
<keyword evidence="3" id="KW-1185">Reference proteome</keyword>
<keyword evidence="1" id="KW-0732">Signal</keyword>
<dbReference type="OrthoDB" id="256696at2"/>
<evidence type="ECO:0000313" key="3">
    <source>
        <dbReference type="Proteomes" id="UP000305471"/>
    </source>
</evidence>
<name>A0A4V5NNE4_9ALTE</name>
<evidence type="ECO:0000313" key="2">
    <source>
        <dbReference type="EMBL" id="TKB03406.1"/>
    </source>
</evidence>
<dbReference type="Proteomes" id="UP000305471">
    <property type="component" value="Unassembled WGS sequence"/>
</dbReference>
<accession>A0A4V5NNE4</accession>
<dbReference type="EMBL" id="SWCO01000005">
    <property type="protein sequence ID" value="TKB03406.1"/>
    <property type="molecule type" value="Genomic_DNA"/>
</dbReference>